<evidence type="ECO:0000256" key="1">
    <source>
        <dbReference type="ARBA" id="ARBA00023015"/>
    </source>
</evidence>
<dbReference type="PRINTS" id="PR00455">
    <property type="entry name" value="HTHTETR"/>
</dbReference>
<feature type="domain" description="HTH tetR-type" evidence="6">
    <location>
        <begin position="23"/>
        <end position="83"/>
    </location>
</feature>
<dbReference type="PROSITE" id="PS50977">
    <property type="entry name" value="HTH_TETR_2"/>
    <property type="match status" value="1"/>
</dbReference>
<comment type="caution">
    <text evidence="7">The sequence shown here is derived from an EMBL/GenBank/DDBJ whole genome shotgun (WGS) entry which is preliminary data.</text>
</comment>
<dbReference type="InterPro" id="IPR009057">
    <property type="entry name" value="Homeodomain-like_sf"/>
</dbReference>
<gene>
    <name evidence="7" type="ORF">GCM10022207_45720</name>
</gene>
<organism evidence="7 8">
    <name type="scientific">Streptomyces lannensis</name>
    <dbReference type="NCBI Taxonomy" id="766498"/>
    <lineage>
        <taxon>Bacteria</taxon>
        <taxon>Bacillati</taxon>
        <taxon>Actinomycetota</taxon>
        <taxon>Actinomycetes</taxon>
        <taxon>Kitasatosporales</taxon>
        <taxon>Streptomycetaceae</taxon>
        <taxon>Streptomyces</taxon>
    </lineage>
</organism>
<dbReference type="PANTHER" id="PTHR30055:SF234">
    <property type="entry name" value="HTH-TYPE TRANSCRIPTIONAL REGULATOR BETI"/>
    <property type="match status" value="1"/>
</dbReference>
<protein>
    <submittedName>
        <fullName evidence="7">TetR/AcrR family transcriptional regulator</fullName>
    </submittedName>
</protein>
<proteinExistence type="predicted"/>
<accession>A0ABP7KF47</accession>
<sequence>MAAEQAPRARRQYRSPRREQQAGETRAAVLAAAVRLFAERGWAATGMRDVAREAGVSVETVYTGFRSKSDLLMAALDVAVVGDAEPEALAERPEFALLGSGTRQERIAAAARLVTAIHERTAGVHLALREAAASNGDLAQRLRENQQRRRISIEQGMTRVAGREVTREERDGAWAVLGVEVYHLLTGISGWTPQQYEEWAAGVIDRLLGT</sequence>
<dbReference type="PANTHER" id="PTHR30055">
    <property type="entry name" value="HTH-TYPE TRANSCRIPTIONAL REGULATOR RUTR"/>
    <property type="match status" value="1"/>
</dbReference>
<feature type="DNA-binding region" description="H-T-H motif" evidence="4">
    <location>
        <begin position="46"/>
        <end position="65"/>
    </location>
</feature>
<evidence type="ECO:0000256" key="2">
    <source>
        <dbReference type="ARBA" id="ARBA00023125"/>
    </source>
</evidence>
<keyword evidence="1" id="KW-0805">Transcription regulation</keyword>
<dbReference type="SUPFAM" id="SSF46689">
    <property type="entry name" value="Homeodomain-like"/>
    <property type="match status" value="1"/>
</dbReference>
<name>A0ABP7KF47_9ACTN</name>
<dbReference type="EMBL" id="BAAAZA010000012">
    <property type="protein sequence ID" value="GAA3874807.1"/>
    <property type="molecule type" value="Genomic_DNA"/>
</dbReference>
<evidence type="ECO:0000313" key="8">
    <source>
        <dbReference type="Proteomes" id="UP001501563"/>
    </source>
</evidence>
<dbReference type="Gene3D" id="1.10.357.10">
    <property type="entry name" value="Tetracycline Repressor, domain 2"/>
    <property type="match status" value="1"/>
</dbReference>
<dbReference type="InterPro" id="IPR050109">
    <property type="entry name" value="HTH-type_TetR-like_transc_reg"/>
</dbReference>
<dbReference type="InterPro" id="IPR001647">
    <property type="entry name" value="HTH_TetR"/>
</dbReference>
<evidence type="ECO:0000256" key="5">
    <source>
        <dbReference type="SAM" id="MobiDB-lite"/>
    </source>
</evidence>
<evidence type="ECO:0000259" key="6">
    <source>
        <dbReference type="PROSITE" id="PS50977"/>
    </source>
</evidence>
<dbReference type="Pfam" id="PF00440">
    <property type="entry name" value="TetR_N"/>
    <property type="match status" value="1"/>
</dbReference>
<keyword evidence="8" id="KW-1185">Reference proteome</keyword>
<evidence type="ECO:0000313" key="7">
    <source>
        <dbReference type="EMBL" id="GAA3874807.1"/>
    </source>
</evidence>
<dbReference type="RefSeq" id="WP_331264196.1">
    <property type="nucleotide sequence ID" value="NZ_BAAAZA010000012.1"/>
</dbReference>
<keyword evidence="2 4" id="KW-0238">DNA-binding</keyword>
<feature type="region of interest" description="Disordered" evidence="5">
    <location>
        <begin position="1"/>
        <end position="24"/>
    </location>
</feature>
<dbReference type="Proteomes" id="UP001501563">
    <property type="component" value="Unassembled WGS sequence"/>
</dbReference>
<evidence type="ECO:0000256" key="3">
    <source>
        <dbReference type="ARBA" id="ARBA00023163"/>
    </source>
</evidence>
<reference evidence="8" key="1">
    <citation type="journal article" date="2019" name="Int. J. Syst. Evol. Microbiol.">
        <title>The Global Catalogue of Microorganisms (GCM) 10K type strain sequencing project: providing services to taxonomists for standard genome sequencing and annotation.</title>
        <authorList>
            <consortium name="The Broad Institute Genomics Platform"/>
            <consortium name="The Broad Institute Genome Sequencing Center for Infectious Disease"/>
            <person name="Wu L."/>
            <person name="Ma J."/>
        </authorList>
    </citation>
    <scope>NUCLEOTIDE SEQUENCE [LARGE SCALE GENOMIC DNA]</scope>
    <source>
        <strain evidence="8">JCM 16578</strain>
    </source>
</reference>
<evidence type="ECO:0000256" key="4">
    <source>
        <dbReference type="PROSITE-ProRule" id="PRU00335"/>
    </source>
</evidence>
<keyword evidence="3" id="KW-0804">Transcription</keyword>